<reference evidence="2" key="1">
    <citation type="submission" date="2016-03" db="EMBL/GenBank/DDBJ databases">
        <authorList>
            <person name="Heylen K."/>
            <person name="De Vos P."/>
            <person name="Vekeman B."/>
        </authorList>
    </citation>
    <scope>NUCLEOTIDE SEQUENCE [LARGE SCALE GENOMIC DNA]</scope>
    <source>
        <strain evidence="2">R-45383</strain>
    </source>
</reference>
<dbReference type="EMBL" id="LUUK01000016">
    <property type="protein sequence ID" value="OAI28021.1"/>
    <property type="molecule type" value="Genomic_DNA"/>
</dbReference>
<dbReference type="AlphaFoldDB" id="A0A177PCU6"/>
<evidence type="ECO:0000313" key="2">
    <source>
        <dbReference type="Proteomes" id="UP000077628"/>
    </source>
</evidence>
<dbReference type="STRING" id="702114.A1355_17945"/>
<gene>
    <name evidence="1" type="ORF">A1355_17945</name>
</gene>
<sequence length="61" mass="6720">MVTDIKPNDDEAGGLLPRMKNFGVGAASTALEAAPMRLACRRFEMASKYFQSRYPAEHADD</sequence>
<protein>
    <submittedName>
        <fullName evidence="1">Uncharacterized protein</fullName>
    </submittedName>
</protein>
<keyword evidence="2" id="KW-1185">Reference proteome</keyword>
<organism evidence="1 2">
    <name type="scientific">Methylomonas koyamae</name>
    <dbReference type="NCBI Taxonomy" id="702114"/>
    <lineage>
        <taxon>Bacteria</taxon>
        <taxon>Pseudomonadati</taxon>
        <taxon>Pseudomonadota</taxon>
        <taxon>Gammaproteobacteria</taxon>
        <taxon>Methylococcales</taxon>
        <taxon>Methylococcaceae</taxon>
        <taxon>Methylomonas</taxon>
    </lineage>
</organism>
<dbReference type="Proteomes" id="UP000077628">
    <property type="component" value="Unassembled WGS sequence"/>
</dbReference>
<proteinExistence type="predicted"/>
<name>A0A177PCU6_9GAMM</name>
<accession>A0A177PCU6</accession>
<comment type="caution">
    <text evidence="1">The sequence shown here is derived from an EMBL/GenBank/DDBJ whole genome shotgun (WGS) entry which is preliminary data.</text>
</comment>
<evidence type="ECO:0000313" key="1">
    <source>
        <dbReference type="EMBL" id="OAI28021.1"/>
    </source>
</evidence>